<evidence type="ECO:0000313" key="3">
    <source>
        <dbReference type="EMBL" id="MCI2229322.1"/>
    </source>
</evidence>
<evidence type="ECO:0000256" key="1">
    <source>
        <dbReference type="SAM" id="SignalP"/>
    </source>
</evidence>
<feature type="signal peptide" evidence="1">
    <location>
        <begin position="1"/>
        <end position="22"/>
    </location>
</feature>
<dbReference type="InterPro" id="IPR021109">
    <property type="entry name" value="Peptidase_aspartic_dom_sf"/>
</dbReference>
<feature type="domain" description="PDZ" evidence="2">
    <location>
        <begin position="299"/>
        <end position="363"/>
    </location>
</feature>
<gene>
    <name evidence="3" type="ORF">MC378_09110</name>
</gene>
<dbReference type="PROSITE" id="PS51257">
    <property type="entry name" value="PROKAR_LIPOPROTEIN"/>
    <property type="match status" value="1"/>
</dbReference>
<evidence type="ECO:0000313" key="4">
    <source>
        <dbReference type="Proteomes" id="UP001139369"/>
    </source>
</evidence>
<dbReference type="RefSeq" id="WP_242178450.1">
    <property type="nucleotide sequence ID" value="NZ_JAKQYM010000006.1"/>
</dbReference>
<dbReference type="CDD" id="cd05483">
    <property type="entry name" value="retropepsin_like_bacteria"/>
    <property type="match status" value="1"/>
</dbReference>
<dbReference type="SUPFAM" id="SSF50630">
    <property type="entry name" value="Acid proteases"/>
    <property type="match status" value="1"/>
</dbReference>
<dbReference type="SUPFAM" id="SSF50156">
    <property type="entry name" value="PDZ domain-like"/>
    <property type="match status" value="1"/>
</dbReference>
<dbReference type="InterPro" id="IPR034122">
    <property type="entry name" value="Retropepsin-like_bacterial"/>
</dbReference>
<organism evidence="3 4">
    <name type="scientific">Polaribacter marinus</name>
    <dbReference type="NCBI Taxonomy" id="2916838"/>
    <lineage>
        <taxon>Bacteria</taxon>
        <taxon>Pseudomonadati</taxon>
        <taxon>Bacteroidota</taxon>
        <taxon>Flavobacteriia</taxon>
        <taxon>Flavobacteriales</taxon>
        <taxon>Flavobacteriaceae</taxon>
    </lineage>
</organism>
<evidence type="ECO:0000259" key="2">
    <source>
        <dbReference type="PROSITE" id="PS50106"/>
    </source>
</evidence>
<keyword evidence="4" id="KW-1185">Reference proteome</keyword>
<dbReference type="SMART" id="SM00228">
    <property type="entry name" value="PDZ"/>
    <property type="match status" value="1"/>
</dbReference>
<dbReference type="GO" id="GO:0006508">
    <property type="term" value="P:proteolysis"/>
    <property type="evidence" value="ECO:0007669"/>
    <property type="project" value="UniProtKB-KW"/>
</dbReference>
<dbReference type="Pfam" id="PF13650">
    <property type="entry name" value="Asp_protease_2"/>
    <property type="match status" value="1"/>
</dbReference>
<dbReference type="GO" id="GO:0008233">
    <property type="term" value="F:peptidase activity"/>
    <property type="evidence" value="ECO:0007669"/>
    <property type="project" value="UniProtKB-KW"/>
</dbReference>
<comment type="caution">
    <text evidence="3">The sequence shown here is derived from an EMBL/GenBank/DDBJ whole genome shotgun (WGS) entry which is preliminary data.</text>
</comment>
<sequence length="401" mass="45102">MKFKTVLYLVLLSIILSSCASYKINKTLKQGNIVQKDFKIKVPFEYRKGLIILKVTIENKIYDFILDTGASNVLSKELAEKLNVVPLGSENITDIHKTSQLLNYTKIDDIEIGGIHFKETIAAISDFNSGELACLNADGFIGSNLMRFAVWDFDFENQIITITDDEQKLNIPAKAIVSKMFIGTASSEPSIITQINGDRVLNNLIDLGNNGNAHLSYTTFLKQKKSKKITKYIKGSGYSGIGMFGKGEKKNEYSAKIDKIKIGGHIITDKIMVVKDGKTNLGISFFKNSRLILNWKAKKVKMVPKSTSYNTELNQFGFNSNFNGNKVIVDFIYNDSQASKVLQFGDQILQINNIDYTNITNENKCDYFYNALIPKDTDQIVIKVLRNGQELEFSLEKVKLL</sequence>
<dbReference type="InterPro" id="IPR001478">
    <property type="entry name" value="PDZ"/>
</dbReference>
<dbReference type="InterPro" id="IPR036034">
    <property type="entry name" value="PDZ_sf"/>
</dbReference>
<keyword evidence="1" id="KW-0732">Signal</keyword>
<dbReference type="EMBL" id="JAKQYM010000006">
    <property type="protein sequence ID" value="MCI2229322.1"/>
    <property type="molecule type" value="Genomic_DNA"/>
</dbReference>
<dbReference type="Gene3D" id="2.40.70.10">
    <property type="entry name" value="Acid Proteases"/>
    <property type="match status" value="1"/>
</dbReference>
<dbReference type="PROSITE" id="PS50106">
    <property type="entry name" value="PDZ"/>
    <property type="match status" value="1"/>
</dbReference>
<feature type="chain" id="PRO_5040960830" evidence="1">
    <location>
        <begin position="23"/>
        <end position="401"/>
    </location>
</feature>
<dbReference type="Gene3D" id="2.30.42.10">
    <property type="match status" value="1"/>
</dbReference>
<dbReference type="AlphaFoldDB" id="A0A9X1VNA7"/>
<accession>A0A9X1VNA7</accession>
<proteinExistence type="predicted"/>
<keyword evidence="3" id="KW-0378">Hydrolase</keyword>
<keyword evidence="3" id="KW-0645">Protease</keyword>
<reference evidence="3" key="1">
    <citation type="submission" date="2022-02" db="EMBL/GenBank/DDBJ databases">
        <title>Polaribacter sp. MSW13, isolated from seawater.</title>
        <authorList>
            <person name="Kristyanto S."/>
            <person name="Jung J."/>
            <person name="Jeon C.O."/>
        </authorList>
    </citation>
    <scope>NUCLEOTIDE SEQUENCE</scope>
    <source>
        <strain evidence="3">MSW13</strain>
    </source>
</reference>
<protein>
    <submittedName>
        <fullName evidence="3">Aspartyl protease family protein</fullName>
    </submittedName>
</protein>
<dbReference type="Proteomes" id="UP001139369">
    <property type="component" value="Unassembled WGS sequence"/>
</dbReference>
<name>A0A9X1VNA7_9FLAO</name>